<sequence length="70" mass="8049">MKNRQKYQTEERKLSAKSLELRKKIEESKFEFDATGTKFVPNYGPFAWNAEEIRQCNMFVSGSTTTGHAG</sequence>
<organism evidence="1">
    <name type="scientific">Siphoviridae sp. ctw757</name>
    <dbReference type="NCBI Taxonomy" id="2827969"/>
    <lineage>
        <taxon>Viruses</taxon>
        <taxon>Duplodnaviria</taxon>
        <taxon>Heunggongvirae</taxon>
        <taxon>Uroviricota</taxon>
        <taxon>Caudoviricetes</taxon>
    </lineage>
</organism>
<proteinExistence type="predicted"/>
<protein>
    <submittedName>
        <fullName evidence="1">Uncharacterized protein</fullName>
    </submittedName>
</protein>
<dbReference type="EMBL" id="BK032791">
    <property type="protein sequence ID" value="DAF60628.1"/>
    <property type="molecule type" value="Genomic_DNA"/>
</dbReference>
<evidence type="ECO:0000313" key="1">
    <source>
        <dbReference type="EMBL" id="DAF60628.1"/>
    </source>
</evidence>
<name>A0A8S5TBD6_9CAUD</name>
<reference evidence="1" key="1">
    <citation type="journal article" date="2021" name="Proc. Natl. Acad. Sci. U.S.A.">
        <title>A Catalog of Tens of Thousands of Viruses from Human Metagenomes Reveals Hidden Associations with Chronic Diseases.</title>
        <authorList>
            <person name="Tisza M.J."/>
            <person name="Buck C.B."/>
        </authorList>
    </citation>
    <scope>NUCLEOTIDE SEQUENCE</scope>
    <source>
        <strain evidence="1">Ctw757</strain>
    </source>
</reference>
<accession>A0A8S5TBD6</accession>